<dbReference type="EMBL" id="HG992337">
    <property type="protein sequence ID" value="CAE6837585.1"/>
    <property type="molecule type" value="Genomic_DNA"/>
</dbReference>
<name>A0AAU9I480_9XANT</name>
<organism evidence="1 2">
    <name type="scientific">Xanthomonas arboricola</name>
    <dbReference type="NCBI Taxonomy" id="56448"/>
    <lineage>
        <taxon>Bacteria</taxon>
        <taxon>Pseudomonadati</taxon>
        <taxon>Pseudomonadota</taxon>
        <taxon>Gammaproteobacteria</taxon>
        <taxon>Lysobacterales</taxon>
        <taxon>Lysobacteraceae</taxon>
        <taxon>Xanthomonas</taxon>
    </lineage>
</organism>
<dbReference type="AlphaFoldDB" id="A0AAU9I480"/>
<dbReference type="EMBL" id="HG992337">
    <property type="protein sequence ID" value="CAE6837562.1"/>
    <property type="molecule type" value="Genomic_DNA"/>
</dbReference>
<dbReference type="RefSeq" id="WP_228600137.1">
    <property type="nucleotide sequence ID" value="NZ_HG992337.1"/>
</dbReference>
<sequence>MARRMPPDPELVRELREMQAAPKIWVAAGEIAWVDAGGRPKGYKFRAALSLEGYTPDTLYVEAYYKESTIEDVPDKLSLSLFYRNHRILGLDENGATRHRNGVGVGRQHYLELVGHPHLHTISDDAVCGYAEPLESAEFSAHWATFLSHAGIENAPVFSLPPGQRELPL</sequence>
<accession>A0AAU9I480</accession>
<evidence type="ECO:0000313" key="1">
    <source>
        <dbReference type="EMBL" id="CAE6837585.1"/>
    </source>
</evidence>
<protein>
    <submittedName>
        <fullName evidence="1">Uncharacterized protein</fullName>
    </submittedName>
</protein>
<dbReference type="Proteomes" id="UP000835242">
    <property type="component" value="Chromosome"/>
</dbReference>
<gene>
    <name evidence="1" type="ORF">XA1314C_37400</name>
</gene>
<evidence type="ECO:0000313" key="2">
    <source>
        <dbReference type="Proteomes" id="UP000835242"/>
    </source>
</evidence>
<reference evidence="1 2" key="1">
    <citation type="submission" date="2021-02" db="EMBL/GenBank/DDBJ databases">
        <authorList>
            <person name="Pothier F. J."/>
        </authorList>
    </citation>
    <scope>NUCLEOTIDE SEQUENCE [LARGE SCALE GENOMIC DNA]</scope>
    <source>
        <strain evidence="1 2">1314c</strain>
    </source>
</reference>
<proteinExistence type="predicted"/>